<keyword evidence="5" id="KW-1185">Reference proteome</keyword>
<feature type="domain" description="Calcineurin-like phosphoesterase" evidence="3">
    <location>
        <begin position="54"/>
        <end position="238"/>
    </location>
</feature>
<reference evidence="4 5" key="1">
    <citation type="submission" date="2021-03" db="EMBL/GenBank/DDBJ databases">
        <title>Complete genome of Polaribacter_sp.G4M1.</title>
        <authorList>
            <person name="Jeong S.W."/>
            <person name="Bae J.W."/>
        </authorList>
    </citation>
    <scope>NUCLEOTIDE SEQUENCE [LARGE SCALE GENOMIC DNA]</scope>
    <source>
        <strain evidence="4 5">G4M1</strain>
    </source>
</reference>
<dbReference type="InterPro" id="IPR004843">
    <property type="entry name" value="Calcineurin-like_PHP"/>
</dbReference>
<keyword evidence="2" id="KW-0378">Hydrolase</keyword>
<dbReference type="EMBL" id="CP071795">
    <property type="protein sequence ID" value="QTD36737.1"/>
    <property type="molecule type" value="Genomic_DNA"/>
</dbReference>
<dbReference type="PROSITE" id="PS51257">
    <property type="entry name" value="PROKAR_LIPOPROTEIN"/>
    <property type="match status" value="1"/>
</dbReference>
<dbReference type="PANTHER" id="PTHR10161">
    <property type="entry name" value="TARTRATE-RESISTANT ACID PHOSPHATASE TYPE 5"/>
    <property type="match status" value="1"/>
</dbReference>
<dbReference type="Proteomes" id="UP000663935">
    <property type="component" value="Chromosome"/>
</dbReference>
<name>A0ABX7SR87_9FLAO</name>
<sequence>MKLYKYTFFTIIVLLISACATLKMQVSDGYKYVPKKDASKVIHSFYLIGDAGNSDLYKRDSALSYLAQEIKSAKKNSTLIFLGDNVYQKGIPPENSKNYKLAKHRLKVQTTIGKNFPGKTLFIPGNHDWYSGLKGLKRQEKLVEKALGKNTFQPENGCPLEKIEVNKDINIIVVDTHWYVTNWDNHPGINDKCEIKTREKFFEELEGMIKKSQGKTTIIALHHPMFTNGPHGGYYSFKSHIKPLPIVGSALNILRKTSGITNTDQQNDKYNHLRKRIISLAQQNEKIIFVSGHEHSIQYIVQDNIPQIVSGSGSKVTATKNVNGGVFSYGTQGFARLDVYEDGASTVHFYTAKDRKVVFEANVFKKDSILQFTNFPNAKLTEKEAKIYKDSETEKGKFYQFLWGKRYRKYFGQKILAPTVNLDTLYGGLQPVRKGGGHQSKSLRLKDKNGKEYVMRALRKNAVQYLQAVAFKDQYVEGQFKKTYTESLLLDIFTGSHPYAPFTIDKLAEAIDVYHTKPILFYVPKQKGLQKFNEEFGDELYMIEARTADGHGDKKHFGFSDEIISTDDLRKNLAKDEKYVLDEASYIRARLFDMLIGDWDRHQDQWRWAAFKEAKKIVYRPVPRDRDQAFSIFSDGFLMNLLTSSIPALKGMRSYGEDLKNPHHFSMSAYPLDMRLIREANKEIWDQQVTIIQNQITDEVIESAFSKFPKEVRDKSINDIKRKLKGRRKNLQKISDKYFKYLNKFQVITGTNKDDWFEIKRFSNGDTKIAVYRIKDGKKADVVHQRTYKQKITKEIWIYGLDDDDVFVLNGKNGNKTIKLKIIGGLNNDIYEINNKKNVKVYDQKSKKNTFKTANIHKKITDDYKTNTYNYKKLKSKNNLISPVIGYNPDDGVKVGLKNTLLVNSFERNPFTRKHIIEAYYFFATKGYELKYNGEYANILDRLNLGFNLEFNSPNYAKNFFGYGNNSYNPEADDFENRNYNRVKIRKLQAGSFLKYRGDLGAEIKLAANFQNFDVERTPGRFLETQYLATNRIFKAQNFLNTEASYYYQHSDNSAFPTLGMEFNALLGHTRSLNSKRNFSYATTSLGVTHKLIPNGKLVLASKVDGHFNFGNDFEFYQAATIGGNEGLRGYRNERFTGKNAFYHTTDIRYNISNLRTAILPVNIGIYGGFDYGKVWGVPNNTIVVPLKSPTPNTSYGGGIFLNAANMLTTSIGAFNSNDGVRITFNLGFDF</sequence>
<protein>
    <submittedName>
        <fullName evidence="4">Metallophosphoesterase</fullName>
    </submittedName>
</protein>
<evidence type="ECO:0000256" key="1">
    <source>
        <dbReference type="ARBA" id="ARBA00022729"/>
    </source>
</evidence>
<dbReference type="InterPro" id="IPR029052">
    <property type="entry name" value="Metallo-depent_PP-like"/>
</dbReference>
<organism evidence="4 5">
    <name type="scientific">Polaribacter batillariae</name>
    <dbReference type="NCBI Taxonomy" id="2808900"/>
    <lineage>
        <taxon>Bacteria</taxon>
        <taxon>Pseudomonadati</taxon>
        <taxon>Bacteroidota</taxon>
        <taxon>Flavobacteriia</taxon>
        <taxon>Flavobacteriales</taxon>
        <taxon>Flavobacteriaceae</taxon>
    </lineage>
</organism>
<evidence type="ECO:0000259" key="3">
    <source>
        <dbReference type="Pfam" id="PF00149"/>
    </source>
</evidence>
<proteinExistence type="predicted"/>
<evidence type="ECO:0000313" key="5">
    <source>
        <dbReference type="Proteomes" id="UP000663935"/>
    </source>
</evidence>
<evidence type="ECO:0000256" key="2">
    <source>
        <dbReference type="ARBA" id="ARBA00022801"/>
    </source>
</evidence>
<dbReference type="Gene3D" id="3.60.21.10">
    <property type="match status" value="1"/>
</dbReference>
<dbReference type="RefSeq" id="WP_207970919.1">
    <property type="nucleotide sequence ID" value="NZ_CP071795.1"/>
</dbReference>
<evidence type="ECO:0000313" key="4">
    <source>
        <dbReference type="EMBL" id="QTD36737.1"/>
    </source>
</evidence>
<accession>A0ABX7SR87</accession>
<dbReference type="Pfam" id="PF00149">
    <property type="entry name" value="Metallophos"/>
    <property type="match status" value="1"/>
</dbReference>
<dbReference type="InterPro" id="IPR051558">
    <property type="entry name" value="Metallophosphoesterase_PAP"/>
</dbReference>
<dbReference type="PANTHER" id="PTHR10161:SF14">
    <property type="entry name" value="TARTRATE-RESISTANT ACID PHOSPHATASE TYPE 5"/>
    <property type="match status" value="1"/>
</dbReference>
<keyword evidence="1" id="KW-0732">Signal</keyword>
<dbReference type="SUPFAM" id="SSF56300">
    <property type="entry name" value="Metallo-dependent phosphatases"/>
    <property type="match status" value="1"/>
</dbReference>
<gene>
    <name evidence="4" type="ORF">JL193_11375</name>
</gene>